<gene>
    <name evidence="2" type="ORF">AOQ84DRAFT_363156</name>
</gene>
<evidence type="ECO:0000313" key="2">
    <source>
        <dbReference type="EMBL" id="OCL09592.1"/>
    </source>
</evidence>
<organism evidence="2 3">
    <name type="scientific">Glonium stellatum</name>
    <dbReference type="NCBI Taxonomy" id="574774"/>
    <lineage>
        <taxon>Eukaryota</taxon>
        <taxon>Fungi</taxon>
        <taxon>Dikarya</taxon>
        <taxon>Ascomycota</taxon>
        <taxon>Pezizomycotina</taxon>
        <taxon>Dothideomycetes</taxon>
        <taxon>Pleosporomycetidae</taxon>
        <taxon>Gloniales</taxon>
        <taxon>Gloniaceae</taxon>
        <taxon>Glonium</taxon>
    </lineage>
</organism>
<dbReference type="AlphaFoldDB" id="A0A8E2F2X4"/>
<reference evidence="2 3" key="1">
    <citation type="journal article" date="2016" name="Nat. Commun.">
        <title>Ectomycorrhizal ecology is imprinted in the genome of the dominant symbiotic fungus Cenococcum geophilum.</title>
        <authorList>
            <consortium name="DOE Joint Genome Institute"/>
            <person name="Peter M."/>
            <person name="Kohler A."/>
            <person name="Ohm R.A."/>
            <person name="Kuo A."/>
            <person name="Krutzmann J."/>
            <person name="Morin E."/>
            <person name="Arend M."/>
            <person name="Barry K.W."/>
            <person name="Binder M."/>
            <person name="Choi C."/>
            <person name="Clum A."/>
            <person name="Copeland A."/>
            <person name="Grisel N."/>
            <person name="Haridas S."/>
            <person name="Kipfer T."/>
            <person name="LaButti K."/>
            <person name="Lindquist E."/>
            <person name="Lipzen A."/>
            <person name="Maire R."/>
            <person name="Meier B."/>
            <person name="Mihaltcheva S."/>
            <person name="Molinier V."/>
            <person name="Murat C."/>
            <person name="Poggeler S."/>
            <person name="Quandt C.A."/>
            <person name="Sperisen C."/>
            <person name="Tritt A."/>
            <person name="Tisserant E."/>
            <person name="Crous P.W."/>
            <person name="Henrissat B."/>
            <person name="Nehls U."/>
            <person name="Egli S."/>
            <person name="Spatafora J.W."/>
            <person name="Grigoriev I.V."/>
            <person name="Martin F.M."/>
        </authorList>
    </citation>
    <scope>NUCLEOTIDE SEQUENCE [LARGE SCALE GENOMIC DNA]</scope>
    <source>
        <strain evidence="2 3">CBS 207.34</strain>
    </source>
</reference>
<accession>A0A8E2F2X4</accession>
<dbReference type="Proteomes" id="UP000250140">
    <property type="component" value="Unassembled WGS sequence"/>
</dbReference>
<protein>
    <submittedName>
        <fullName evidence="2">Uncharacterized protein</fullName>
    </submittedName>
</protein>
<feature type="compositionally biased region" description="Basic and acidic residues" evidence="1">
    <location>
        <begin position="26"/>
        <end position="63"/>
    </location>
</feature>
<sequence>MEAQSPLYPDSKSDDGRKKKMAKYVCESRVEAKRSSWESRIAHSDRDEKSGKETEKEREKEEAQEAGAKPDASNDGRWMSWSTVGEKVPTKENAGLGRRGGIEQGEDVILAGLGGNIRGTAKWEERETKERGVSAEAMQRIMPMKCTKRGADRRNAETQKHEPLQWRIAERQSPPMVDVGPMLVG</sequence>
<evidence type="ECO:0000256" key="1">
    <source>
        <dbReference type="SAM" id="MobiDB-lite"/>
    </source>
</evidence>
<feature type="region of interest" description="Disordered" evidence="1">
    <location>
        <begin position="146"/>
        <end position="185"/>
    </location>
</feature>
<feature type="region of interest" description="Disordered" evidence="1">
    <location>
        <begin position="1"/>
        <end position="79"/>
    </location>
</feature>
<evidence type="ECO:0000313" key="3">
    <source>
        <dbReference type="Proteomes" id="UP000250140"/>
    </source>
</evidence>
<keyword evidence="3" id="KW-1185">Reference proteome</keyword>
<feature type="compositionally biased region" description="Basic and acidic residues" evidence="1">
    <location>
        <begin position="149"/>
        <end position="170"/>
    </location>
</feature>
<name>A0A8E2F2X4_9PEZI</name>
<dbReference type="EMBL" id="KV749398">
    <property type="protein sequence ID" value="OCL09592.1"/>
    <property type="molecule type" value="Genomic_DNA"/>
</dbReference>
<proteinExistence type="predicted"/>